<dbReference type="Pfam" id="PF02517">
    <property type="entry name" value="Rce1-like"/>
    <property type="match status" value="1"/>
</dbReference>
<feature type="domain" description="CAAX prenyl protease 2/Lysostaphin resistance protein A-like" evidence="2">
    <location>
        <begin position="122"/>
        <end position="207"/>
    </location>
</feature>
<comment type="caution">
    <text evidence="3">The sequence shown here is derived from an EMBL/GenBank/DDBJ whole genome shotgun (WGS) entry which is preliminary data.</text>
</comment>
<keyword evidence="1" id="KW-0472">Membrane</keyword>
<dbReference type="PANTHER" id="PTHR36435:SF6">
    <property type="entry name" value="ABORTIVE INFECTION PROTEIN"/>
    <property type="match status" value="1"/>
</dbReference>
<dbReference type="Proteomes" id="UP000030153">
    <property type="component" value="Unassembled WGS sequence"/>
</dbReference>
<evidence type="ECO:0000313" key="4">
    <source>
        <dbReference type="Proteomes" id="UP000030153"/>
    </source>
</evidence>
<keyword evidence="1" id="KW-0812">Transmembrane</keyword>
<gene>
    <name evidence="3" type="ORF">N780_07610</name>
</gene>
<sequence>MPRRYWYVILTYTLVQLSGGLVGQFILSLDLENPQTWLITWTISSFIAGLLIITWLLKPDIQKDLRQDYDMGIGSYIKWGLLGILLAFLSQYAATVIESLVFGVDPISENTQNLSALAKATPIFILIIAIVAPILEEIIFRKILFGTLRKYTNFLISALVSGSIFGIVHGEPEHLLKYAMMGLVFAYLYEKTKRIIVPIITHATMNSLVIIAQMTIDVEQLEQNVQTILFGG</sequence>
<dbReference type="AlphaFoldDB" id="A0A0A2V8B0"/>
<dbReference type="OrthoDB" id="2194912at2"/>
<feature type="transmembrane region" description="Helical" evidence="1">
    <location>
        <begin position="7"/>
        <end position="26"/>
    </location>
</feature>
<dbReference type="eggNOG" id="COG1266">
    <property type="taxonomic scope" value="Bacteria"/>
</dbReference>
<keyword evidence="1" id="KW-1133">Transmembrane helix</keyword>
<evidence type="ECO:0000256" key="1">
    <source>
        <dbReference type="SAM" id="Phobius"/>
    </source>
</evidence>
<organism evidence="3 4">
    <name type="scientific">Pontibacillus chungwhensis BH030062</name>
    <dbReference type="NCBI Taxonomy" id="1385513"/>
    <lineage>
        <taxon>Bacteria</taxon>
        <taxon>Bacillati</taxon>
        <taxon>Bacillota</taxon>
        <taxon>Bacilli</taxon>
        <taxon>Bacillales</taxon>
        <taxon>Bacillaceae</taxon>
        <taxon>Pontibacillus</taxon>
    </lineage>
</organism>
<evidence type="ECO:0000313" key="3">
    <source>
        <dbReference type="EMBL" id="KGP89945.1"/>
    </source>
</evidence>
<feature type="transmembrane region" description="Helical" evidence="1">
    <location>
        <begin position="116"/>
        <end position="139"/>
    </location>
</feature>
<keyword evidence="4" id="KW-1185">Reference proteome</keyword>
<feature type="transmembrane region" description="Helical" evidence="1">
    <location>
        <begin position="151"/>
        <end position="169"/>
    </location>
</feature>
<dbReference type="GO" id="GO:0080120">
    <property type="term" value="P:CAAX-box protein maturation"/>
    <property type="evidence" value="ECO:0007669"/>
    <property type="project" value="UniProtKB-ARBA"/>
</dbReference>
<feature type="transmembrane region" description="Helical" evidence="1">
    <location>
        <begin position="79"/>
        <end position="104"/>
    </location>
</feature>
<protein>
    <submittedName>
        <fullName evidence="3">Peptidase</fullName>
    </submittedName>
</protein>
<accession>A0A0A2V8B0</accession>
<dbReference type="PANTHER" id="PTHR36435">
    <property type="entry name" value="SLR1288 PROTEIN"/>
    <property type="match status" value="1"/>
</dbReference>
<proteinExistence type="predicted"/>
<evidence type="ECO:0000259" key="2">
    <source>
        <dbReference type="Pfam" id="PF02517"/>
    </source>
</evidence>
<feature type="transmembrane region" description="Helical" evidence="1">
    <location>
        <begin position="38"/>
        <end position="58"/>
    </location>
</feature>
<dbReference type="InterPro" id="IPR003675">
    <property type="entry name" value="Rce1/LyrA-like_dom"/>
</dbReference>
<name>A0A0A2V8B0_9BACI</name>
<dbReference type="STRING" id="1385513.N780_07610"/>
<dbReference type="EMBL" id="AVBG01000018">
    <property type="protein sequence ID" value="KGP89945.1"/>
    <property type="molecule type" value="Genomic_DNA"/>
</dbReference>
<dbReference type="RefSeq" id="WP_036786982.1">
    <property type="nucleotide sequence ID" value="NZ_AVBG01000018.1"/>
</dbReference>
<reference evidence="3 4" key="1">
    <citation type="submission" date="2013-08" db="EMBL/GenBank/DDBJ databases">
        <title>Genome of Pontibacillus chungwhensis.</title>
        <authorList>
            <person name="Wang Q."/>
            <person name="Wang G."/>
        </authorList>
    </citation>
    <scope>NUCLEOTIDE SEQUENCE [LARGE SCALE GENOMIC DNA]</scope>
    <source>
        <strain evidence="3 4">BH030062</strain>
    </source>
</reference>
<dbReference type="InterPro" id="IPR052710">
    <property type="entry name" value="CAAX_protease"/>
</dbReference>
<dbReference type="GO" id="GO:0004175">
    <property type="term" value="F:endopeptidase activity"/>
    <property type="evidence" value="ECO:0007669"/>
    <property type="project" value="UniProtKB-ARBA"/>
</dbReference>